<dbReference type="GeneID" id="76195883"/>
<comment type="caution">
    <text evidence="1">The sequence shown here is derived from an EMBL/GenBank/DDBJ whole genome shotgun (WGS) entry which is preliminary data.</text>
</comment>
<sequence length="241" mass="26597">MAFNKKGVTERQLSRRSMVQGTALGLIFAFSGGAARSVTIAGGYRPRYFNDAEWSTLAAFVERLIPPDSEGPSALEAHVPEFIDRQMMTPYGFGDLWYLHGPFVPDAPAVAGYQHPYSPREIYRLGFKALNDAVYKRFNKHFSELKSDEQDSILKDMEHGAIELTPVPSKLLFSQTLKNCKEGYFSDPIHGGNADMAAWKMIGFPGARAEFTDFVNLNGAPYPLGPVSILGSAAHMKNGKN</sequence>
<dbReference type="Proteomes" id="UP001156629">
    <property type="component" value="Unassembled WGS sequence"/>
</dbReference>
<dbReference type="RefSeq" id="WP_099287567.1">
    <property type="nucleotide sequence ID" value="NZ_BEWP01000021.1"/>
</dbReference>
<name>A0ABQ5WST4_9PROT</name>
<keyword evidence="2" id="KW-1185">Reference proteome</keyword>
<protein>
    <recommendedName>
        <fullName evidence="3">Gluconate 2-dehydrogenase</fullName>
    </recommendedName>
</protein>
<dbReference type="Pfam" id="PF13618">
    <property type="entry name" value="Gluconate_2-dh3"/>
    <property type="match status" value="1"/>
</dbReference>
<dbReference type="InterPro" id="IPR027056">
    <property type="entry name" value="Gluconate_2DH_su3"/>
</dbReference>
<evidence type="ECO:0000313" key="2">
    <source>
        <dbReference type="Proteomes" id="UP001156629"/>
    </source>
</evidence>
<reference evidence="2" key="1">
    <citation type="journal article" date="2019" name="Int. J. Syst. Evol. Microbiol.">
        <title>The Global Catalogue of Microorganisms (GCM) 10K type strain sequencing project: providing services to taxonomists for standard genome sequencing and annotation.</title>
        <authorList>
            <consortium name="The Broad Institute Genomics Platform"/>
            <consortium name="The Broad Institute Genome Sequencing Center for Infectious Disease"/>
            <person name="Wu L."/>
            <person name="Ma J."/>
        </authorList>
    </citation>
    <scope>NUCLEOTIDE SEQUENCE [LARGE SCALE GENOMIC DNA]</scope>
    <source>
        <strain evidence="2">NBRC 3266</strain>
    </source>
</reference>
<evidence type="ECO:0008006" key="3">
    <source>
        <dbReference type="Google" id="ProtNLM"/>
    </source>
</evidence>
<gene>
    <name evidence="1" type="ORF">GCM10007870_21920</name>
</gene>
<evidence type="ECO:0000313" key="1">
    <source>
        <dbReference type="EMBL" id="GLQ66608.1"/>
    </source>
</evidence>
<organism evidence="1 2">
    <name type="scientific">Gluconobacter kondonii</name>
    <dbReference type="NCBI Taxonomy" id="941463"/>
    <lineage>
        <taxon>Bacteria</taxon>
        <taxon>Pseudomonadati</taxon>
        <taxon>Pseudomonadota</taxon>
        <taxon>Alphaproteobacteria</taxon>
        <taxon>Acetobacterales</taxon>
        <taxon>Acetobacteraceae</taxon>
        <taxon>Gluconobacter</taxon>
    </lineage>
</organism>
<dbReference type="EMBL" id="BSNV01000018">
    <property type="protein sequence ID" value="GLQ66608.1"/>
    <property type="molecule type" value="Genomic_DNA"/>
</dbReference>
<proteinExistence type="predicted"/>
<accession>A0ABQ5WST4</accession>